<reference evidence="2 3" key="1">
    <citation type="submission" date="2021-01" db="EMBL/GenBank/DDBJ databases">
        <title>Actinoplanes sp. nov. LDG1-06 isolated from lichen.</title>
        <authorList>
            <person name="Saeng-In P."/>
            <person name="Phongsopitanun W."/>
            <person name="Kanchanasin P."/>
            <person name="Yuki M."/>
            <person name="Kudo T."/>
            <person name="Ohkuma M."/>
            <person name="Tanasupawat S."/>
        </authorList>
    </citation>
    <scope>NUCLEOTIDE SEQUENCE [LARGE SCALE GENOMIC DNA]</scope>
    <source>
        <strain evidence="2 3">LDG1-06</strain>
    </source>
</reference>
<organism evidence="2 3">
    <name type="scientific">Paractinoplanes ovalisporus</name>
    <dbReference type="NCBI Taxonomy" id="2810368"/>
    <lineage>
        <taxon>Bacteria</taxon>
        <taxon>Bacillati</taxon>
        <taxon>Actinomycetota</taxon>
        <taxon>Actinomycetes</taxon>
        <taxon>Micromonosporales</taxon>
        <taxon>Micromonosporaceae</taxon>
        <taxon>Paractinoplanes</taxon>
    </lineage>
</organism>
<keyword evidence="3" id="KW-1185">Reference proteome</keyword>
<protein>
    <submittedName>
        <fullName evidence="2">Uncharacterized protein</fullName>
    </submittedName>
</protein>
<dbReference type="Proteomes" id="UP000632138">
    <property type="component" value="Unassembled WGS sequence"/>
</dbReference>
<evidence type="ECO:0000313" key="3">
    <source>
        <dbReference type="Proteomes" id="UP000632138"/>
    </source>
</evidence>
<proteinExistence type="predicted"/>
<comment type="caution">
    <text evidence="2">The sequence shown here is derived from an EMBL/GenBank/DDBJ whole genome shotgun (WGS) entry which is preliminary data.</text>
</comment>
<gene>
    <name evidence="2" type="ORF">JIG36_35485</name>
</gene>
<dbReference type="RefSeq" id="WP_203380795.1">
    <property type="nucleotide sequence ID" value="NZ_JAENHP010000016.1"/>
</dbReference>
<accession>A0ABS2ALV9</accession>
<evidence type="ECO:0000256" key="1">
    <source>
        <dbReference type="SAM" id="MobiDB-lite"/>
    </source>
</evidence>
<sequence>MEAEDAVVLLAAAPATAYREYLYRPGGRLARWIDDRFEVLARPGLPVRRPPRAGDVLLEVRLGAGSGRCRTLGPGEAGPGRSNDGLPPGQLLLRPRRPTTVTEPQAVEPATVLEHAFGDDEAGPPAPAPVDTAAAVPPFAAAERSALARPLLSARQSAEAVAWTRRMHPAVSGVGPDDLRARLREYVDEAVVAAAVRGDADAVLVESVHQFQIKCYRDPREHDGRAGESTLDSLGLVIRAGTGFRGADRGNARALQRLRNLKAGAFTDGLTAASWFDAMADPSVFGRRTVGGAGLHLLLVRRLREAERYLLSLPAYQGKTPAALGAALGITEPHGGARPGQATSGSVHTFGLAIDIGYLANPWINHDTSWTALKNAANLVSGTRLTARTVTAYFAALGESGRPTGDIWDELHRLSAELVTYLRLADDPAALRAALRPGLTQPGETPDAAVERWRSQIRRDRERLVANDFSHGRRPENGFLKLPRDLVVALRDRACLAWGAVDFGPSADGSGDMMHFDARIGGVGEALARGVNYVPPRGHPCLTARPATPVGTVAPTEKTAEHAGGRLWTFVPDGYGLPVAVYCPPAALTAPDVEILLFAHGLLDGCPRPRNVPAGFVTDQPFALGPIVAASGRPMVLVVPLLDWRRPGGEDVFGRGHELWHALAAPARFDALIGEVMAQVGRVRGSAAPGAASLVVAGHSRAYDFLDPLAADHRRHNGALLKLTEVWAFDTTYGKRVEPWVEWLTANPSLRVRVFYRPGSPHRSSRTAAGGEAFARHAGPRLTVTPVTEEHCDIPAARLRELLPATHAEQTSETWEAEDAPPSAQELTTRIVRSIGVWETNRGGRQPMPRESELDTVAAVPASMATVEQATIPYAITVLRRHKALRDQAQPPLTLKELNAADARVTAVKELLDAVAVASSDGVTPDAFIAAHGPAVNATGLSHDDVRTMFRAEILRETLSVARAERNAAGRAARAGAVAEKKPAREQKAAADAARQRSVVASVAGIPEYDRLGLGSGSLTSYVNSPSKWGENAAGWARRAVRAMPGDVAARIEAVATSDHGQALAVPTVHNRVADELAKTPQPTTEQVVRAVARRNNPNEAGYELNVWKTYQRLYP</sequence>
<name>A0ABS2ALV9_9ACTN</name>
<dbReference type="EMBL" id="JAENHP010000016">
    <property type="protein sequence ID" value="MBM2620816.1"/>
    <property type="molecule type" value="Genomic_DNA"/>
</dbReference>
<feature type="region of interest" description="Disordered" evidence="1">
    <location>
        <begin position="72"/>
        <end position="94"/>
    </location>
</feature>
<evidence type="ECO:0000313" key="2">
    <source>
        <dbReference type="EMBL" id="MBM2620816.1"/>
    </source>
</evidence>